<name>A0AA38MKJ3_9CUCU</name>
<accession>A0AA38MKJ3</accession>
<protein>
    <submittedName>
        <fullName evidence="1">Uncharacterized protein</fullName>
    </submittedName>
</protein>
<dbReference type="Proteomes" id="UP001168821">
    <property type="component" value="Unassembled WGS sequence"/>
</dbReference>
<dbReference type="AlphaFoldDB" id="A0AA38MKJ3"/>
<evidence type="ECO:0000313" key="1">
    <source>
        <dbReference type="EMBL" id="KAJ3660875.1"/>
    </source>
</evidence>
<organism evidence="1 2">
    <name type="scientific">Zophobas morio</name>
    <dbReference type="NCBI Taxonomy" id="2755281"/>
    <lineage>
        <taxon>Eukaryota</taxon>
        <taxon>Metazoa</taxon>
        <taxon>Ecdysozoa</taxon>
        <taxon>Arthropoda</taxon>
        <taxon>Hexapoda</taxon>
        <taxon>Insecta</taxon>
        <taxon>Pterygota</taxon>
        <taxon>Neoptera</taxon>
        <taxon>Endopterygota</taxon>
        <taxon>Coleoptera</taxon>
        <taxon>Polyphaga</taxon>
        <taxon>Cucujiformia</taxon>
        <taxon>Tenebrionidae</taxon>
        <taxon>Zophobas</taxon>
    </lineage>
</organism>
<dbReference type="PANTHER" id="PTHR19446">
    <property type="entry name" value="REVERSE TRANSCRIPTASES"/>
    <property type="match status" value="1"/>
</dbReference>
<comment type="caution">
    <text evidence="1">The sequence shown here is derived from an EMBL/GenBank/DDBJ whole genome shotgun (WGS) entry which is preliminary data.</text>
</comment>
<keyword evidence="2" id="KW-1185">Reference proteome</keyword>
<reference evidence="1" key="1">
    <citation type="journal article" date="2023" name="G3 (Bethesda)">
        <title>Whole genome assemblies of Zophobas morio and Tenebrio molitor.</title>
        <authorList>
            <person name="Kaur S."/>
            <person name="Stinson S.A."/>
            <person name="diCenzo G.C."/>
        </authorList>
    </citation>
    <scope>NUCLEOTIDE SEQUENCE</scope>
    <source>
        <strain evidence="1">QUZm001</strain>
    </source>
</reference>
<evidence type="ECO:0000313" key="2">
    <source>
        <dbReference type="Proteomes" id="UP001168821"/>
    </source>
</evidence>
<proteinExistence type="predicted"/>
<gene>
    <name evidence="1" type="ORF">Zmor_005304</name>
</gene>
<dbReference type="EMBL" id="JALNTZ010000002">
    <property type="protein sequence ID" value="KAJ3660875.1"/>
    <property type="molecule type" value="Genomic_DNA"/>
</dbReference>
<sequence length="104" mass="11931">MTCGLQEQEMVALNERTDEEKIETKEVMEMIRAIKNGKLAGHDKITPTMIKNMGPKTTHILAKLYNKAFQEDETPNDWQIRVIVAIHKKGDSSRCENYRGITLI</sequence>